<dbReference type="AlphaFoldDB" id="A0A6G1GRB1"/>
<dbReference type="InterPro" id="IPR026896">
    <property type="entry name" value="CSTF_C"/>
</dbReference>
<dbReference type="SUPFAM" id="SSF54928">
    <property type="entry name" value="RNA-binding domain, RBD"/>
    <property type="match status" value="1"/>
</dbReference>
<dbReference type="GO" id="GO:0031124">
    <property type="term" value="P:mRNA 3'-end processing"/>
    <property type="evidence" value="ECO:0007669"/>
    <property type="project" value="InterPro"/>
</dbReference>
<dbReference type="Gene3D" id="1.10.20.70">
    <property type="entry name" value="Transcription termination and cleavage factor, C-terminal domain"/>
    <property type="match status" value="1"/>
</dbReference>
<dbReference type="Gene3D" id="1.25.40.630">
    <property type="match status" value="1"/>
</dbReference>
<dbReference type="InterPro" id="IPR035979">
    <property type="entry name" value="RBD_domain_sf"/>
</dbReference>
<dbReference type="InterPro" id="IPR038192">
    <property type="entry name" value="CSTF_C_sf"/>
</dbReference>
<evidence type="ECO:0000256" key="4">
    <source>
        <dbReference type="SAM" id="MobiDB-lite"/>
    </source>
</evidence>
<feature type="compositionally biased region" description="Low complexity" evidence="4">
    <location>
        <begin position="238"/>
        <end position="253"/>
    </location>
</feature>
<keyword evidence="2" id="KW-0539">Nucleus</keyword>
<protein>
    <recommendedName>
        <fullName evidence="5">RRM domain-containing protein</fullName>
    </recommendedName>
</protein>
<dbReference type="InterPro" id="IPR012677">
    <property type="entry name" value="Nucleotide-bd_a/b_plait_sf"/>
</dbReference>
<gene>
    <name evidence="6" type="ORF">K402DRAFT_382583</name>
</gene>
<proteinExistence type="predicted"/>
<evidence type="ECO:0000259" key="5">
    <source>
        <dbReference type="PROSITE" id="PS50102"/>
    </source>
</evidence>
<keyword evidence="3" id="KW-0694">RNA-binding</keyword>
<dbReference type="Pfam" id="PF00076">
    <property type="entry name" value="RRM_1"/>
    <property type="match status" value="1"/>
</dbReference>
<comment type="subcellular location">
    <subcellularLocation>
        <location evidence="1">Nucleus</location>
    </subcellularLocation>
</comment>
<dbReference type="Gene3D" id="3.30.70.330">
    <property type="match status" value="1"/>
</dbReference>
<dbReference type="Pfam" id="PF14327">
    <property type="entry name" value="CSTF2_hinge"/>
    <property type="match status" value="1"/>
</dbReference>
<dbReference type="GO" id="GO:0005847">
    <property type="term" value="C:mRNA cleavage and polyadenylation specificity factor complex"/>
    <property type="evidence" value="ECO:0007669"/>
    <property type="project" value="TreeGrafter"/>
</dbReference>
<reference evidence="6" key="1">
    <citation type="journal article" date="2020" name="Stud. Mycol.">
        <title>101 Dothideomycetes genomes: a test case for predicting lifestyles and emergence of pathogens.</title>
        <authorList>
            <person name="Haridas S."/>
            <person name="Albert R."/>
            <person name="Binder M."/>
            <person name="Bloem J."/>
            <person name="Labutti K."/>
            <person name="Salamov A."/>
            <person name="Andreopoulos B."/>
            <person name="Baker S."/>
            <person name="Barry K."/>
            <person name="Bills G."/>
            <person name="Bluhm B."/>
            <person name="Cannon C."/>
            <person name="Castanera R."/>
            <person name="Culley D."/>
            <person name="Daum C."/>
            <person name="Ezra D."/>
            <person name="Gonzalez J."/>
            <person name="Henrissat B."/>
            <person name="Kuo A."/>
            <person name="Liang C."/>
            <person name="Lipzen A."/>
            <person name="Lutzoni F."/>
            <person name="Magnuson J."/>
            <person name="Mondo S."/>
            <person name="Nolan M."/>
            <person name="Ohm R."/>
            <person name="Pangilinan J."/>
            <person name="Park H.-J."/>
            <person name="Ramirez L."/>
            <person name="Alfaro M."/>
            <person name="Sun H."/>
            <person name="Tritt A."/>
            <person name="Yoshinaga Y."/>
            <person name="Zwiers L.-H."/>
            <person name="Turgeon B."/>
            <person name="Goodwin S."/>
            <person name="Spatafora J."/>
            <person name="Crous P."/>
            <person name="Grigoriev I."/>
        </authorList>
    </citation>
    <scope>NUCLEOTIDE SEQUENCE</scope>
    <source>
        <strain evidence="6">CBS 113979</strain>
    </source>
</reference>
<dbReference type="PANTHER" id="PTHR45735">
    <property type="entry name" value="CLEAVAGE STIMULATION FACTOR SUBUNIT 2"/>
    <property type="match status" value="1"/>
</dbReference>
<feature type="domain" description="RRM" evidence="5">
    <location>
        <begin position="6"/>
        <end position="84"/>
    </location>
</feature>
<dbReference type="InterPro" id="IPR025742">
    <property type="entry name" value="CSTF2_hinge"/>
</dbReference>
<dbReference type="GO" id="GO:0003729">
    <property type="term" value="F:mRNA binding"/>
    <property type="evidence" value="ECO:0007669"/>
    <property type="project" value="TreeGrafter"/>
</dbReference>
<accession>A0A6G1GRB1</accession>
<evidence type="ECO:0000256" key="3">
    <source>
        <dbReference type="PROSITE-ProRule" id="PRU00176"/>
    </source>
</evidence>
<sequence length="322" mass="34953">MTEGNRTVFIGNIPYGVTESIIEETLRRVGHVVSFRMLYDKDTGKPKGFAFAEFGDHDAAASAVRNLNDTEMMGRKLRVDWSNDGSTQDSAPAGYRPNMNGGPEVGGIMGMGAVGQPQAPLNETPASLLPPLPAGVDLPPNLSSPNKISETLKTLPPTQLLDILSQMQGLVRDNPQQATLLLHQAPQIAYAVFQALMLLDLVDARAVSGLIDPSSQHLAPAPAPTPQLQQPPPPPPQQYQQHQQQGYPGGYPHPQAPIPPHLQQQQHVPTPPQQQQQGPPDGGLQPELLNQLRNITPQMIDALPPAERAHILQLRQQFLGHY</sequence>
<dbReference type="PROSITE" id="PS50102">
    <property type="entry name" value="RRM"/>
    <property type="match status" value="1"/>
</dbReference>
<dbReference type="OrthoDB" id="272703at2759"/>
<keyword evidence="7" id="KW-1185">Reference proteome</keyword>
<evidence type="ECO:0000256" key="2">
    <source>
        <dbReference type="ARBA" id="ARBA00023242"/>
    </source>
</evidence>
<dbReference type="CDD" id="cd12398">
    <property type="entry name" value="RRM_CSTF2_RNA15_like"/>
    <property type="match status" value="1"/>
</dbReference>
<name>A0A6G1GRB1_9PEZI</name>
<organism evidence="6 7">
    <name type="scientific">Aulographum hederae CBS 113979</name>
    <dbReference type="NCBI Taxonomy" id="1176131"/>
    <lineage>
        <taxon>Eukaryota</taxon>
        <taxon>Fungi</taxon>
        <taxon>Dikarya</taxon>
        <taxon>Ascomycota</taxon>
        <taxon>Pezizomycotina</taxon>
        <taxon>Dothideomycetes</taxon>
        <taxon>Pleosporomycetidae</taxon>
        <taxon>Aulographales</taxon>
        <taxon>Aulographaceae</taxon>
    </lineage>
</organism>
<feature type="compositionally biased region" description="Low complexity" evidence="4">
    <location>
        <begin position="261"/>
        <end position="287"/>
    </location>
</feature>
<dbReference type="Proteomes" id="UP000800041">
    <property type="component" value="Unassembled WGS sequence"/>
</dbReference>
<feature type="region of interest" description="Disordered" evidence="4">
    <location>
        <begin position="213"/>
        <end position="287"/>
    </location>
</feature>
<dbReference type="Pfam" id="PF14304">
    <property type="entry name" value="CSTF_C"/>
    <property type="match status" value="1"/>
</dbReference>
<dbReference type="PANTHER" id="PTHR45735:SF2">
    <property type="entry name" value="CLEAVAGE STIMULATION FACTOR SUBUNIT 2"/>
    <property type="match status" value="1"/>
</dbReference>
<evidence type="ECO:0000313" key="7">
    <source>
        <dbReference type="Proteomes" id="UP000800041"/>
    </source>
</evidence>
<dbReference type="EMBL" id="ML977174">
    <property type="protein sequence ID" value="KAF1983493.1"/>
    <property type="molecule type" value="Genomic_DNA"/>
</dbReference>
<dbReference type="InterPro" id="IPR000504">
    <property type="entry name" value="RRM_dom"/>
</dbReference>
<dbReference type="SMART" id="SM00360">
    <property type="entry name" value="RRM"/>
    <property type="match status" value="1"/>
</dbReference>
<evidence type="ECO:0000256" key="1">
    <source>
        <dbReference type="ARBA" id="ARBA00004123"/>
    </source>
</evidence>
<feature type="compositionally biased region" description="Pro residues" evidence="4">
    <location>
        <begin position="221"/>
        <end position="237"/>
    </location>
</feature>
<evidence type="ECO:0000313" key="6">
    <source>
        <dbReference type="EMBL" id="KAF1983493.1"/>
    </source>
</evidence>